<dbReference type="InterPro" id="IPR001841">
    <property type="entry name" value="Znf_RING"/>
</dbReference>
<evidence type="ECO:0000256" key="2">
    <source>
        <dbReference type="ARBA" id="ARBA00005884"/>
    </source>
</evidence>
<evidence type="ECO:0000256" key="8">
    <source>
        <dbReference type="ARBA" id="ARBA00022833"/>
    </source>
</evidence>
<evidence type="ECO:0000256" key="4">
    <source>
        <dbReference type="ARBA" id="ARBA00022723"/>
    </source>
</evidence>
<evidence type="ECO:0000259" key="12">
    <source>
        <dbReference type="PROSITE" id="PS51873"/>
    </source>
</evidence>
<feature type="region of interest" description="Disordered" evidence="10">
    <location>
        <begin position="1"/>
        <end position="21"/>
    </location>
</feature>
<evidence type="ECO:0000256" key="3">
    <source>
        <dbReference type="ARBA" id="ARBA00022679"/>
    </source>
</evidence>
<evidence type="ECO:0000256" key="6">
    <source>
        <dbReference type="ARBA" id="ARBA00022771"/>
    </source>
</evidence>
<proteinExistence type="inferred from homology"/>
<evidence type="ECO:0000259" key="11">
    <source>
        <dbReference type="PROSITE" id="PS50089"/>
    </source>
</evidence>
<dbReference type="Proteomes" id="UP000245207">
    <property type="component" value="Unassembled WGS sequence"/>
</dbReference>
<dbReference type="SUPFAM" id="SSF57850">
    <property type="entry name" value="RING/U-box"/>
    <property type="match status" value="1"/>
</dbReference>
<comment type="caution">
    <text evidence="13">The sequence shown here is derived from an EMBL/GenBank/DDBJ whole genome shotgun (WGS) entry which is preliminary data.</text>
</comment>
<dbReference type="InterPro" id="IPR044066">
    <property type="entry name" value="TRIAD_supradom"/>
</dbReference>
<accession>A0A2U1ND95</accession>
<keyword evidence="8" id="KW-0862">Zinc</keyword>
<reference evidence="13 14" key="1">
    <citation type="journal article" date="2018" name="Mol. Plant">
        <title>The genome of Artemisia annua provides insight into the evolution of Asteraceae family and artemisinin biosynthesis.</title>
        <authorList>
            <person name="Shen Q."/>
            <person name="Zhang L."/>
            <person name="Liao Z."/>
            <person name="Wang S."/>
            <person name="Yan T."/>
            <person name="Shi P."/>
            <person name="Liu M."/>
            <person name="Fu X."/>
            <person name="Pan Q."/>
            <person name="Wang Y."/>
            <person name="Lv Z."/>
            <person name="Lu X."/>
            <person name="Zhang F."/>
            <person name="Jiang W."/>
            <person name="Ma Y."/>
            <person name="Chen M."/>
            <person name="Hao X."/>
            <person name="Li L."/>
            <person name="Tang Y."/>
            <person name="Lv G."/>
            <person name="Zhou Y."/>
            <person name="Sun X."/>
            <person name="Brodelius P.E."/>
            <person name="Rose J.K.C."/>
            <person name="Tang K."/>
        </authorList>
    </citation>
    <scope>NUCLEOTIDE SEQUENCE [LARGE SCALE GENOMIC DNA]</scope>
    <source>
        <strain evidence="14">cv. Huhao1</strain>
        <tissue evidence="13">Leaf</tissue>
    </source>
</reference>
<evidence type="ECO:0000256" key="7">
    <source>
        <dbReference type="ARBA" id="ARBA00022786"/>
    </source>
</evidence>
<evidence type="ECO:0000256" key="1">
    <source>
        <dbReference type="ARBA" id="ARBA00003976"/>
    </source>
</evidence>
<organism evidence="13 14">
    <name type="scientific">Artemisia annua</name>
    <name type="common">Sweet wormwood</name>
    <dbReference type="NCBI Taxonomy" id="35608"/>
    <lineage>
        <taxon>Eukaryota</taxon>
        <taxon>Viridiplantae</taxon>
        <taxon>Streptophyta</taxon>
        <taxon>Embryophyta</taxon>
        <taxon>Tracheophyta</taxon>
        <taxon>Spermatophyta</taxon>
        <taxon>Magnoliopsida</taxon>
        <taxon>eudicotyledons</taxon>
        <taxon>Gunneridae</taxon>
        <taxon>Pentapetalae</taxon>
        <taxon>asterids</taxon>
        <taxon>campanulids</taxon>
        <taxon>Asterales</taxon>
        <taxon>Asteraceae</taxon>
        <taxon>Asteroideae</taxon>
        <taxon>Anthemideae</taxon>
        <taxon>Artemisiinae</taxon>
        <taxon>Artemisia</taxon>
    </lineage>
</organism>
<sequence length="192" mass="22075">MGNAIPYTQLKSQNPNQDDIEEHQEEETFTCEICIEPLTLRNMKFKNSNRCVHPFCTDCMIKYIQVKLKDNVSDIKCPATTCDHSLDPLSCRPKISHQLFNKWCDVLCESTVLGVNRVYCPNKECSVLILDECGKAWHDGYTCEDSGVTRDENDVAFGVFVETKEWQRCPVCRHCVERFEGCDIISCRFSLT</sequence>
<evidence type="ECO:0000256" key="9">
    <source>
        <dbReference type="PROSITE-ProRule" id="PRU00175"/>
    </source>
</evidence>
<feature type="domain" description="RING-type" evidence="12">
    <location>
        <begin position="27"/>
        <end position="192"/>
    </location>
</feature>
<dbReference type="GO" id="GO:0004842">
    <property type="term" value="F:ubiquitin-protein transferase activity"/>
    <property type="evidence" value="ECO:0007669"/>
    <property type="project" value="InterPro"/>
</dbReference>
<dbReference type="OrthoDB" id="10009520at2759"/>
<dbReference type="PROSITE" id="PS50089">
    <property type="entry name" value="ZF_RING_2"/>
    <property type="match status" value="1"/>
</dbReference>
<evidence type="ECO:0000256" key="5">
    <source>
        <dbReference type="ARBA" id="ARBA00022737"/>
    </source>
</evidence>
<keyword evidence="4" id="KW-0479">Metal-binding</keyword>
<dbReference type="InterPro" id="IPR031127">
    <property type="entry name" value="E3_UB_ligase_RBR"/>
</dbReference>
<comment type="function">
    <text evidence="1">Might act as an E3 ubiquitin-protein ligase, or as part of E3 complex, which accepts ubiquitin from specific E2 ubiquitin-conjugating enzymes and then transfers it to substrates.</text>
</comment>
<dbReference type="PROSITE" id="PS51873">
    <property type="entry name" value="TRIAD"/>
    <property type="match status" value="1"/>
</dbReference>
<name>A0A2U1ND95_ARTAN</name>
<dbReference type="PANTHER" id="PTHR11685">
    <property type="entry name" value="RBR FAMILY RING FINGER AND IBR DOMAIN-CONTAINING"/>
    <property type="match status" value="1"/>
</dbReference>
<keyword evidence="5" id="KW-0677">Repeat</keyword>
<dbReference type="EMBL" id="PKPP01003082">
    <property type="protein sequence ID" value="PWA71451.1"/>
    <property type="molecule type" value="Genomic_DNA"/>
</dbReference>
<evidence type="ECO:0000313" key="13">
    <source>
        <dbReference type="EMBL" id="PWA71451.1"/>
    </source>
</evidence>
<feature type="domain" description="RING-type" evidence="11">
    <location>
        <begin position="31"/>
        <end position="78"/>
    </location>
</feature>
<evidence type="ECO:0008006" key="15">
    <source>
        <dbReference type="Google" id="ProtNLM"/>
    </source>
</evidence>
<dbReference type="FunFam" id="3.30.40.10:FF:000230">
    <property type="entry name" value="RBR-type E3 ubiquitin transferase"/>
    <property type="match status" value="1"/>
</dbReference>
<evidence type="ECO:0000256" key="10">
    <source>
        <dbReference type="SAM" id="MobiDB-lite"/>
    </source>
</evidence>
<gene>
    <name evidence="13" type="ORF">CTI12_AA276760</name>
</gene>
<dbReference type="InterPro" id="IPR017907">
    <property type="entry name" value="Znf_RING_CS"/>
</dbReference>
<keyword evidence="3" id="KW-0808">Transferase</keyword>
<keyword evidence="14" id="KW-1185">Reference proteome</keyword>
<keyword evidence="6 9" id="KW-0863">Zinc-finger</keyword>
<dbReference type="PROSITE" id="PS00518">
    <property type="entry name" value="ZF_RING_1"/>
    <property type="match status" value="1"/>
</dbReference>
<dbReference type="InterPro" id="IPR013083">
    <property type="entry name" value="Znf_RING/FYVE/PHD"/>
</dbReference>
<dbReference type="Gene3D" id="3.30.40.10">
    <property type="entry name" value="Zinc/RING finger domain, C3HC4 (zinc finger)"/>
    <property type="match status" value="1"/>
</dbReference>
<dbReference type="AlphaFoldDB" id="A0A2U1ND95"/>
<keyword evidence="7" id="KW-0833">Ubl conjugation pathway</keyword>
<protein>
    <recommendedName>
        <fullName evidence="15">Zinc finger, RING/FYVE/PHD-type</fullName>
    </recommendedName>
</protein>
<evidence type="ECO:0000313" key="14">
    <source>
        <dbReference type="Proteomes" id="UP000245207"/>
    </source>
</evidence>
<comment type="similarity">
    <text evidence="2">Belongs to the RBR family. Ariadne subfamily.</text>
</comment>
<dbReference type="GO" id="GO:0008270">
    <property type="term" value="F:zinc ion binding"/>
    <property type="evidence" value="ECO:0007669"/>
    <property type="project" value="UniProtKB-KW"/>
</dbReference>
<dbReference type="GO" id="GO:0016567">
    <property type="term" value="P:protein ubiquitination"/>
    <property type="evidence" value="ECO:0007669"/>
    <property type="project" value="InterPro"/>
</dbReference>
<dbReference type="STRING" id="35608.A0A2U1ND95"/>